<reference evidence="3 4" key="1">
    <citation type="journal article" date="2014" name="BMC Genomics">
        <title>Genome sequencing of four Aureobasidium pullulans varieties: biotechnological potential, stress tolerance, and description of new species.</title>
        <authorList>
            <person name="Gostin Ar C."/>
            <person name="Ohm R.A."/>
            <person name="Kogej T."/>
            <person name="Sonjak S."/>
            <person name="Turk M."/>
            <person name="Zajc J."/>
            <person name="Zalar P."/>
            <person name="Grube M."/>
            <person name="Sun H."/>
            <person name="Han J."/>
            <person name="Sharma A."/>
            <person name="Chiniquy J."/>
            <person name="Ngan C.Y."/>
            <person name="Lipzen A."/>
            <person name="Barry K."/>
            <person name="Grigoriev I.V."/>
            <person name="Gunde-Cimerman N."/>
        </authorList>
    </citation>
    <scope>NUCLEOTIDE SEQUENCE [LARGE SCALE GENOMIC DNA]</scope>
    <source>
        <strain evidence="3 4">CBS 147.97</strain>
    </source>
</reference>
<keyword evidence="4" id="KW-1185">Reference proteome</keyword>
<dbReference type="Proteomes" id="UP000027730">
    <property type="component" value="Unassembled WGS sequence"/>
</dbReference>
<gene>
    <name evidence="3" type="ORF">M436DRAFT_62639</name>
</gene>
<evidence type="ECO:0000313" key="4">
    <source>
        <dbReference type="Proteomes" id="UP000027730"/>
    </source>
</evidence>
<organism evidence="3 4">
    <name type="scientific">Aureobasidium namibiae CBS 147.97</name>
    <dbReference type="NCBI Taxonomy" id="1043004"/>
    <lineage>
        <taxon>Eukaryota</taxon>
        <taxon>Fungi</taxon>
        <taxon>Dikarya</taxon>
        <taxon>Ascomycota</taxon>
        <taxon>Pezizomycotina</taxon>
        <taxon>Dothideomycetes</taxon>
        <taxon>Dothideomycetidae</taxon>
        <taxon>Dothideales</taxon>
        <taxon>Saccotheciaceae</taxon>
        <taxon>Aureobasidium</taxon>
    </lineage>
</organism>
<evidence type="ECO:0000256" key="2">
    <source>
        <dbReference type="SAM" id="MobiDB-lite"/>
    </source>
</evidence>
<dbReference type="EMBL" id="KL584707">
    <property type="protein sequence ID" value="KEQ74230.1"/>
    <property type="molecule type" value="Genomic_DNA"/>
</dbReference>
<protein>
    <recommendedName>
        <fullName evidence="5">C2H2-type domain-containing protein</fullName>
    </recommendedName>
</protein>
<keyword evidence="1" id="KW-0175">Coiled coil</keyword>
<sequence>MANNTTTTPTWQCRECLAKGTTVIFFTKTHMKSHLAIHDYGPFRCTECNFIGRRKETITAHHRASKEVGAGAYRDPDLENRIQREVNRCRLPHQAPWTGSSAIPPHDPAALAAAQGTISPPSPKEEHEEDDNDADEAPPMTLPKIIEEATNAIMPMIGHLGHREDYEKTTDLKFWVEDLQVRLDRIEAAQSFPEVVLRLQRLRGTMELDRHLLTTERDLLALEATIKKIEDLARDAERER</sequence>
<evidence type="ECO:0000313" key="3">
    <source>
        <dbReference type="EMBL" id="KEQ74230.1"/>
    </source>
</evidence>
<feature type="coiled-coil region" evidence="1">
    <location>
        <begin position="212"/>
        <end position="239"/>
    </location>
</feature>
<evidence type="ECO:0000256" key="1">
    <source>
        <dbReference type="SAM" id="Coils"/>
    </source>
</evidence>
<proteinExistence type="predicted"/>
<dbReference type="OrthoDB" id="3879991at2759"/>
<dbReference type="Gene3D" id="3.30.160.60">
    <property type="entry name" value="Classic Zinc Finger"/>
    <property type="match status" value="1"/>
</dbReference>
<dbReference type="GeneID" id="25413406"/>
<dbReference type="HOGENOM" id="CLU_1156171_0_0_1"/>
<dbReference type="RefSeq" id="XP_013428623.1">
    <property type="nucleotide sequence ID" value="XM_013573169.1"/>
</dbReference>
<accession>A0A074WM95</accession>
<dbReference type="AlphaFoldDB" id="A0A074WM95"/>
<name>A0A074WM95_9PEZI</name>
<feature type="compositionally biased region" description="Acidic residues" evidence="2">
    <location>
        <begin position="127"/>
        <end position="136"/>
    </location>
</feature>
<feature type="region of interest" description="Disordered" evidence="2">
    <location>
        <begin position="113"/>
        <end position="139"/>
    </location>
</feature>
<evidence type="ECO:0008006" key="5">
    <source>
        <dbReference type="Google" id="ProtNLM"/>
    </source>
</evidence>